<dbReference type="Gene3D" id="3.40.30.10">
    <property type="entry name" value="Glutaredoxin"/>
    <property type="match status" value="1"/>
</dbReference>
<protein>
    <submittedName>
        <fullName evidence="2">Thioredoxin domain-containing protein</fullName>
    </submittedName>
</protein>
<organism evidence="2 3">
    <name type="scientific">Streptomyces lannensis</name>
    <dbReference type="NCBI Taxonomy" id="766498"/>
    <lineage>
        <taxon>Bacteria</taxon>
        <taxon>Bacillati</taxon>
        <taxon>Actinomycetota</taxon>
        <taxon>Actinomycetes</taxon>
        <taxon>Kitasatosporales</taxon>
        <taxon>Streptomycetaceae</taxon>
        <taxon>Streptomyces</taxon>
    </lineage>
</organism>
<evidence type="ECO:0000259" key="1">
    <source>
        <dbReference type="Pfam" id="PF03190"/>
    </source>
</evidence>
<gene>
    <name evidence="2" type="ORF">GCM10022207_64870</name>
</gene>
<dbReference type="Pfam" id="PF03190">
    <property type="entry name" value="Thioredox_DsbH"/>
    <property type="match status" value="1"/>
</dbReference>
<feature type="domain" description="Spermatogenesis-associated protein 20-like TRX" evidence="1">
    <location>
        <begin position="2"/>
        <end position="163"/>
    </location>
</feature>
<dbReference type="InterPro" id="IPR004879">
    <property type="entry name" value="Ssp411-like_TRX"/>
</dbReference>
<dbReference type="PANTHER" id="PTHR42899">
    <property type="entry name" value="SPERMATOGENESIS-ASSOCIATED PROTEIN 20"/>
    <property type="match status" value="1"/>
</dbReference>
<dbReference type="InterPro" id="IPR008928">
    <property type="entry name" value="6-hairpin_glycosidase_sf"/>
</dbReference>
<comment type="caution">
    <text evidence="2">The sequence shown here is derived from an EMBL/GenBank/DDBJ whole genome shotgun (WGS) entry which is preliminary data.</text>
</comment>
<dbReference type="Gene3D" id="1.50.10.10">
    <property type="match status" value="1"/>
</dbReference>
<dbReference type="PANTHER" id="PTHR42899:SF1">
    <property type="entry name" value="SPERMATOGENESIS-ASSOCIATED PROTEIN 20"/>
    <property type="match status" value="1"/>
</dbReference>
<dbReference type="SUPFAM" id="SSF48208">
    <property type="entry name" value="Six-hairpin glycosidases"/>
    <property type="match status" value="1"/>
</dbReference>
<proteinExistence type="predicted"/>
<dbReference type="EMBL" id="BAAAZA010000024">
    <property type="protein sequence ID" value="GAA3888436.1"/>
    <property type="molecule type" value="Genomic_DNA"/>
</dbReference>
<evidence type="ECO:0000313" key="3">
    <source>
        <dbReference type="Proteomes" id="UP001501563"/>
    </source>
</evidence>
<dbReference type="InterPro" id="IPR012341">
    <property type="entry name" value="6hp_glycosidase-like_sf"/>
</dbReference>
<accession>A0ABP7KVN7</accession>
<dbReference type="PIRSF" id="PIRSF006402">
    <property type="entry name" value="UCP006402_thioredoxin"/>
    <property type="match status" value="1"/>
</dbReference>
<dbReference type="InterPro" id="IPR036249">
    <property type="entry name" value="Thioredoxin-like_sf"/>
</dbReference>
<sequence length="679" mass="73835">MPNRLAHETSPYLLQHADNPVDWWPWSEEAFEEARRRDVPVLLSVGYSSCHWCHVMAHESFEDGATAAYLNEHFVSVKVDREERPDVDAVYMEAVQAATGQGGWPMTVFLTPEAAPFYFGTYFPPSPRHGMPGFRQVLEGVRQAWADRREEVAEVAGKIVRDLAGRELQYGDTRTPGEDELAQALLGLTREYDPQRGGFGGAPKFPPSMVLEFLLRHHARTGSEGALQMAQDTCERMARGGIYDQLGGGFARYSVDRDWVVPHFEKMLYDNALLCRVYAHLWRATGSGLARRVALETADFMVRELRTKEGGFASALDADSDDGSGRHVEGAAYVWTPAQLEEVLGPEDAELAARYFGVTDEGTFEQGSSVLQLPQQEGVFDAERIASIRSRLLVSRAERPAPGRDDKVVAAWNGLAVAALAETGAYFDRSDLVEAAIGAADLLVRLHMDERARLARTSKDGRVGAHTGVLEDYADVAEGFLALASVTGEGVWLEFAGFLLDHVLVRFTDDSGALYDTAADAEKLIRRPQDPTDNATPSGWTAAAGALLSYAAQTGSEPHRTAAERALGVVKALGPRVPRFVGWGLAVAEAFLDGPREVAVVGPALDDPATRALHRTALLGTAPGAVVAVGTAGSEELPLLADRILVDGEPTAYICRNFTCDAPTTDPERLRNALSFREG</sequence>
<keyword evidence="3" id="KW-1185">Reference proteome</keyword>
<reference evidence="3" key="1">
    <citation type="journal article" date="2019" name="Int. J. Syst. Evol. Microbiol.">
        <title>The Global Catalogue of Microorganisms (GCM) 10K type strain sequencing project: providing services to taxonomists for standard genome sequencing and annotation.</title>
        <authorList>
            <consortium name="The Broad Institute Genomics Platform"/>
            <consortium name="The Broad Institute Genome Sequencing Center for Infectious Disease"/>
            <person name="Wu L."/>
            <person name="Ma J."/>
        </authorList>
    </citation>
    <scope>NUCLEOTIDE SEQUENCE [LARGE SCALE GENOMIC DNA]</scope>
    <source>
        <strain evidence="3">JCM 16578</strain>
    </source>
</reference>
<name>A0ABP7KVN7_9ACTN</name>
<dbReference type="InterPro" id="IPR024705">
    <property type="entry name" value="Ssp411"/>
</dbReference>
<dbReference type="RefSeq" id="WP_345552877.1">
    <property type="nucleotide sequence ID" value="NZ_BAAAZA010000024.1"/>
</dbReference>
<dbReference type="Proteomes" id="UP001501563">
    <property type="component" value="Unassembled WGS sequence"/>
</dbReference>
<dbReference type="SUPFAM" id="SSF52833">
    <property type="entry name" value="Thioredoxin-like"/>
    <property type="match status" value="1"/>
</dbReference>
<evidence type="ECO:0000313" key="2">
    <source>
        <dbReference type="EMBL" id="GAA3888436.1"/>
    </source>
</evidence>
<dbReference type="CDD" id="cd02955">
    <property type="entry name" value="SSP411"/>
    <property type="match status" value="1"/>
</dbReference>